<evidence type="ECO:0000259" key="1">
    <source>
        <dbReference type="Pfam" id="PF14210"/>
    </source>
</evidence>
<evidence type="ECO:0000313" key="2">
    <source>
        <dbReference type="EMBL" id="BCU71637.1"/>
    </source>
</evidence>
<protein>
    <recommendedName>
        <fullName evidence="1">DUF4322 domain-containing protein</fullName>
    </recommendedName>
</protein>
<feature type="domain" description="DUF4322" evidence="1">
    <location>
        <begin position="4"/>
        <end position="66"/>
    </location>
</feature>
<reference evidence="2 3" key="1">
    <citation type="submission" date="2021-04" db="EMBL/GenBank/DDBJ databases">
        <title>Complete genome sequence of Stygiolobus sp. KN-1.</title>
        <authorList>
            <person name="Nakamura K."/>
            <person name="Sakai H."/>
            <person name="Kurosawa N."/>
        </authorList>
    </citation>
    <scope>NUCLEOTIDE SEQUENCE [LARGE SCALE GENOMIC DNA]</scope>
    <source>
        <strain evidence="2 3">KN-1</strain>
    </source>
</reference>
<dbReference type="RefSeq" id="WP_225905726.1">
    <property type="nucleotide sequence ID" value="NZ_AP024597.1"/>
</dbReference>
<dbReference type="Pfam" id="PF14210">
    <property type="entry name" value="DUF4322"/>
    <property type="match status" value="1"/>
</dbReference>
<dbReference type="KEGG" id="csty:KN1_29340"/>
<dbReference type="EMBL" id="AP024597">
    <property type="protein sequence ID" value="BCU71637.1"/>
    <property type="molecule type" value="Genomic_DNA"/>
</dbReference>
<dbReference type="Proteomes" id="UP000825123">
    <property type="component" value="Chromosome"/>
</dbReference>
<dbReference type="InterPro" id="IPR025471">
    <property type="entry name" value="DUF4322"/>
</dbReference>
<keyword evidence="3" id="KW-1185">Reference proteome</keyword>
<evidence type="ECO:0000313" key="3">
    <source>
        <dbReference type="Proteomes" id="UP000825123"/>
    </source>
</evidence>
<proteinExistence type="predicted"/>
<gene>
    <name evidence="2" type="ORF">KN1_29340</name>
</gene>
<dbReference type="AlphaFoldDB" id="A0A8D5U9B9"/>
<organism evidence="2 3">
    <name type="scientific">Stygiolobus caldivivus</name>
    <dbReference type="NCBI Taxonomy" id="2824673"/>
    <lineage>
        <taxon>Archaea</taxon>
        <taxon>Thermoproteota</taxon>
        <taxon>Thermoprotei</taxon>
        <taxon>Sulfolobales</taxon>
        <taxon>Sulfolobaceae</taxon>
        <taxon>Stygiolobus</taxon>
    </lineage>
</organism>
<dbReference type="GeneID" id="67876232"/>
<accession>A0A8D5U9B9</accession>
<name>A0A8D5U9B9_9CREN</name>
<sequence>MVLPDSPYPTINKQIGLKLLPILPLEGRKAREVVKTLATAALPNDSIENKAKGLGISPQTVRNYVEGQDQAINTMIHEIKKNSLKLLGERKTIRTSIDLTPTSTGETHR</sequence>